<dbReference type="EMBL" id="AP024546">
    <property type="protein sequence ID" value="BCT95667.1"/>
    <property type="molecule type" value="Genomic_DNA"/>
</dbReference>
<dbReference type="Gene3D" id="3.60.21.10">
    <property type="match status" value="1"/>
</dbReference>
<dbReference type="InterPro" id="IPR026336">
    <property type="entry name" value="PdeM-like"/>
</dbReference>
<accession>A0ABM7QDG1</accession>
<dbReference type="PIRSF" id="PIRSF000887">
    <property type="entry name" value="Pesterase_MJ0037"/>
    <property type="match status" value="1"/>
</dbReference>
<keyword evidence="2" id="KW-1185">Reference proteome</keyword>
<reference evidence="1 2" key="1">
    <citation type="submission" date="2021-03" db="EMBL/GenBank/DDBJ databases">
        <title>Complete Genome Sequences of Two Lysobacter Strains Isolated from Sea Water (Lysobacter caseinilyticus) and Soil (Lysobacter helvus) in South Korea.</title>
        <authorList>
            <person name="Watanabe Y."/>
            <person name="Arakawa K."/>
        </authorList>
    </citation>
    <scope>NUCLEOTIDE SEQUENCE [LARGE SCALE GENOMIC DNA]</scope>
    <source>
        <strain evidence="1 2">D10</strain>
    </source>
</reference>
<evidence type="ECO:0000313" key="2">
    <source>
        <dbReference type="Proteomes" id="UP000680514"/>
    </source>
</evidence>
<name>A0ABM7QDG1_9GAMM</name>
<dbReference type="PANTHER" id="PTHR39323:SF1">
    <property type="entry name" value="BLR1149 PROTEIN"/>
    <property type="match status" value="1"/>
</dbReference>
<organism evidence="1 2">
    <name type="scientific">Lysobacter helvus</name>
    <dbReference type="NCBI Taxonomy" id="2675059"/>
    <lineage>
        <taxon>Bacteria</taxon>
        <taxon>Pseudomonadati</taxon>
        <taxon>Pseudomonadota</taxon>
        <taxon>Gammaproteobacteria</taxon>
        <taxon>Lysobacterales</taxon>
        <taxon>Lysobacteraceae</taxon>
        <taxon>Lysobacter</taxon>
    </lineage>
</organism>
<dbReference type="InterPro" id="IPR029052">
    <property type="entry name" value="Metallo-depent_PP-like"/>
</dbReference>
<evidence type="ECO:0000313" key="1">
    <source>
        <dbReference type="EMBL" id="BCT95667.1"/>
    </source>
</evidence>
<protein>
    <submittedName>
        <fullName evidence="1">Phosphoesterase</fullName>
    </submittedName>
</protein>
<dbReference type="Proteomes" id="UP000680514">
    <property type="component" value="Chromosome"/>
</dbReference>
<gene>
    <name evidence="1" type="ORF">LYSHEL_15380</name>
</gene>
<sequence length="212" mass="22893">MAESMALDVAGETLLLLADRAVYRPARERLYLADLHLGKADIFRQAGIAMPSGGTQHDLGRIAALVDATQARSVWVLGDFLHGAIDSPQWRRGWEAFRDAWPALEFGVLAGNHDRALARAGLDLQLLGDAVEDGALSLRHAPDPHAPGHVLCGHLHPTLKVEGLPGRWPAFWLQARTLVLPAFSAFTGGRTPRVATGESLVACIHDSLLRVT</sequence>
<proteinExistence type="predicted"/>
<dbReference type="SUPFAM" id="SSF56300">
    <property type="entry name" value="Metallo-dependent phosphatases"/>
    <property type="match status" value="1"/>
</dbReference>
<dbReference type="RefSeq" id="WP_213437360.1">
    <property type="nucleotide sequence ID" value="NZ_AP024546.1"/>
</dbReference>
<dbReference type="NCBIfam" id="TIGR04123">
    <property type="entry name" value="P_estr_lig_assc"/>
    <property type="match status" value="1"/>
</dbReference>
<dbReference type="PANTHER" id="PTHR39323">
    <property type="entry name" value="BLR1149 PROTEIN"/>
    <property type="match status" value="1"/>
</dbReference>
<dbReference type="InterPro" id="IPR024173">
    <property type="entry name" value="Pesterase_MJ0037-like"/>
</dbReference>